<name>A0AA35CKU3_9FIRM</name>
<keyword evidence="1" id="KW-0472">Membrane</keyword>
<reference evidence="2" key="1">
    <citation type="submission" date="2022-03" db="EMBL/GenBank/DDBJ databases">
        <title>Complete genome sequence of Caldinitratiruptor microaerophilus.</title>
        <authorList>
            <person name="Mukaiyama R."/>
            <person name="Nishiyama T."/>
            <person name="Ueda K."/>
        </authorList>
    </citation>
    <scope>NUCLEOTIDE SEQUENCE</scope>
    <source>
        <strain evidence="2">JCM 16183</strain>
    </source>
</reference>
<keyword evidence="1" id="KW-1133">Transmembrane helix</keyword>
<keyword evidence="3" id="KW-1185">Reference proteome</keyword>
<evidence type="ECO:0000256" key="1">
    <source>
        <dbReference type="SAM" id="Phobius"/>
    </source>
</evidence>
<dbReference type="EMBL" id="AP025628">
    <property type="protein sequence ID" value="BDG60268.1"/>
    <property type="molecule type" value="Genomic_DNA"/>
</dbReference>
<proteinExistence type="predicted"/>
<dbReference type="Proteomes" id="UP001163687">
    <property type="component" value="Chromosome"/>
</dbReference>
<accession>A0AA35CKU3</accession>
<organism evidence="2 3">
    <name type="scientific">Caldinitratiruptor microaerophilus</name>
    <dbReference type="NCBI Taxonomy" id="671077"/>
    <lineage>
        <taxon>Bacteria</taxon>
        <taxon>Bacillati</taxon>
        <taxon>Bacillota</taxon>
        <taxon>Clostridia</taxon>
        <taxon>Eubacteriales</taxon>
        <taxon>Symbiobacteriaceae</taxon>
        <taxon>Caldinitratiruptor</taxon>
    </lineage>
</organism>
<evidence type="ECO:0000313" key="2">
    <source>
        <dbReference type="EMBL" id="BDG60268.1"/>
    </source>
</evidence>
<gene>
    <name evidence="2" type="ORF">caldi_13580</name>
</gene>
<protein>
    <submittedName>
        <fullName evidence="2">Uncharacterized protein</fullName>
    </submittedName>
</protein>
<keyword evidence="1" id="KW-0812">Transmembrane</keyword>
<dbReference type="RefSeq" id="WP_264844336.1">
    <property type="nucleotide sequence ID" value="NZ_AP025628.1"/>
</dbReference>
<dbReference type="AlphaFoldDB" id="A0AA35CKU3"/>
<sequence>MNSYWVRLPTGDLVEVVYRADLGTMLVAALLLFLIAWEAAAWLWSLIRGLFT</sequence>
<evidence type="ECO:0000313" key="3">
    <source>
        <dbReference type="Proteomes" id="UP001163687"/>
    </source>
</evidence>
<dbReference type="KEGG" id="cmic:caldi_13580"/>
<feature type="transmembrane region" description="Helical" evidence="1">
    <location>
        <begin position="25"/>
        <end position="47"/>
    </location>
</feature>